<accession>A0A7Z7I842</accession>
<protein>
    <submittedName>
        <fullName evidence="1">Uncharacterized protein</fullName>
    </submittedName>
</protein>
<gene>
    <name evidence="1" type="ORF">SAMN05446927_4120</name>
</gene>
<sequence length="34" mass="3783">MAMTKDFPTIQLRAQTNGSFQGAASKVRCNTYFV</sequence>
<evidence type="ECO:0000313" key="1">
    <source>
        <dbReference type="EMBL" id="SOE80868.1"/>
    </source>
</evidence>
<comment type="caution">
    <text evidence="1">The sequence shown here is derived from an EMBL/GenBank/DDBJ whole genome shotgun (WGS) entry which is preliminary data.</text>
</comment>
<reference evidence="1 2" key="1">
    <citation type="submission" date="2017-09" db="EMBL/GenBank/DDBJ databases">
        <authorList>
            <person name="Varghese N."/>
            <person name="Submissions S."/>
        </authorList>
    </citation>
    <scope>NUCLEOTIDE SEQUENCE [LARGE SCALE GENOMIC DNA]</scope>
    <source>
        <strain evidence="1 2">OK806</strain>
    </source>
</reference>
<organism evidence="1 2">
    <name type="scientific">Caballeronia arationis</name>
    <dbReference type="NCBI Taxonomy" id="1777142"/>
    <lineage>
        <taxon>Bacteria</taxon>
        <taxon>Pseudomonadati</taxon>
        <taxon>Pseudomonadota</taxon>
        <taxon>Betaproteobacteria</taxon>
        <taxon>Burkholderiales</taxon>
        <taxon>Burkholderiaceae</taxon>
        <taxon>Caballeronia</taxon>
    </lineage>
</organism>
<proteinExistence type="predicted"/>
<dbReference type="EMBL" id="OCSU01000002">
    <property type="protein sequence ID" value="SOE80868.1"/>
    <property type="molecule type" value="Genomic_DNA"/>
</dbReference>
<dbReference type="AlphaFoldDB" id="A0A7Z7I842"/>
<evidence type="ECO:0000313" key="2">
    <source>
        <dbReference type="Proteomes" id="UP000219522"/>
    </source>
</evidence>
<keyword evidence="2" id="KW-1185">Reference proteome</keyword>
<name>A0A7Z7I842_9BURK</name>
<dbReference type="Proteomes" id="UP000219522">
    <property type="component" value="Unassembled WGS sequence"/>
</dbReference>